<keyword evidence="1 4" id="KW-0808">Transferase</keyword>
<dbReference type="InterPro" id="IPR000182">
    <property type="entry name" value="GNAT_dom"/>
</dbReference>
<evidence type="ECO:0000259" key="3">
    <source>
        <dbReference type="PROSITE" id="PS51186"/>
    </source>
</evidence>
<evidence type="ECO:0000313" key="5">
    <source>
        <dbReference type="Proteomes" id="UP001461341"/>
    </source>
</evidence>
<evidence type="ECO:0000256" key="1">
    <source>
        <dbReference type="ARBA" id="ARBA00022679"/>
    </source>
</evidence>
<dbReference type="RefSeq" id="WP_369019119.1">
    <property type="nucleotide sequence ID" value="NZ_CP121689.1"/>
</dbReference>
<dbReference type="GO" id="GO:0016746">
    <property type="term" value="F:acyltransferase activity"/>
    <property type="evidence" value="ECO:0007669"/>
    <property type="project" value="UniProtKB-KW"/>
</dbReference>
<evidence type="ECO:0000256" key="2">
    <source>
        <dbReference type="ARBA" id="ARBA00023315"/>
    </source>
</evidence>
<dbReference type="EC" id="2.3.1.-" evidence="4"/>
<dbReference type="PANTHER" id="PTHR43420">
    <property type="entry name" value="ACETYLTRANSFERASE"/>
    <property type="match status" value="1"/>
</dbReference>
<feature type="domain" description="N-acetyltransferase" evidence="3">
    <location>
        <begin position="38"/>
        <end position="224"/>
    </location>
</feature>
<dbReference type="Gene3D" id="3.40.630.30">
    <property type="match status" value="1"/>
</dbReference>
<name>A0ABZ2YGC2_9BACT</name>
<dbReference type="Proteomes" id="UP001461341">
    <property type="component" value="Chromosome"/>
</dbReference>
<dbReference type="EMBL" id="CP121689">
    <property type="protein sequence ID" value="WZL76954.1"/>
    <property type="molecule type" value="Genomic_DNA"/>
</dbReference>
<dbReference type="InterPro" id="IPR016181">
    <property type="entry name" value="Acyl_CoA_acyltransferase"/>
</dbReference>
<keyword evidence="5" id="KW-1185">Reference proteome</keyword>
<sequence>MCTIVGEEEVSGERDFKKRVLVDLARVILAQPNWEMSIRFSELLVLSAPSFFEALWGSSRFVIARRCFLRKRNLFSYQHALFVEEEGRIAGMALGCSFDEKHRERLLTGLLMARYLLLSREWKRIPFLLHISPLGEINQGEFYLSNLAVYPEFQRRGLGSMLLGELEIRARGIGADYLLLDVEGENTGAFAFYRRLGYSLEGALPPVKLGSALFQFLRMKKCLK</sequence>
<dbReference type="InterPro" id="IPR050680">
    <property type="entry name" value="YpeA/RimI_acetyltransf"/>
</dbReference>
<dbReference type="CDD" id="cd04301">
    <property type="entry name" value="NAT_SF"/>
    <property type="match status" value="1"/>
</dbReference>
<evidence type="ECO:0000313" key="4">
    <source>
        <dbReference type="EMBL" id="WZL76954.1"/>
    </source>
</evidence>
<keyword evidence="2 4" id="KW-0012">Acyltransferase</keyword>
<organism evidence="4 5">
    <name type="scientific">Thermatribacter velox</name>
    <dbReference type="NCBI Taxonomy" id="3039681"/>
    <lineage>
        <taxon>Bacteria</taxon>
        <taxon>Pseudomonadati</taxon>
        <taxon>Atribacterota</taxon>
        <taxon>Atribacteria</taxon>
        <taxon>Atribacterales</taxon>
        <taxon>Thermatribacteraceae</taxon>
        <taxon>Thermatribacter</taxon>
    </lineage>
</organism>
<dbReference type="Pfam" id="PF00583">
    <property type="entry name" value="Acetyltransf_1"/>
    <property type="match status" value="1"/>
</dbReference>
<accession>A0ABZ2YGC2</accession>
<dbReference type="SUPFAM" id="SSF55729">
    <property type="entry name" value="Acyl-CoA N-acyltransferases (Nat)"/>
    <property type="match status" value="1"/>
</dbReference>
<proteinExistence type="predicted"/>
<dbReference type="PROSITE" id="PS51186">
    <property type="entry name" value="GNAT"/>
    <property type="match status" value="1"/>
</dbReference>
<protein>
    <submittedName>
        <fullName evidence="4">GNAT family N-acetyltransferase</fullName>
        <ecNumber evidence="4">2.3.1.-</ecNumber>
    </submittedName>
</protein>
<reference evidence="4 5" key="1">
    <citation type="submission" date="2023-03" db="EMBL/GenBank/DDBJ databases">
        <title>Novel Species.</title>
        <authorList>
            <person name="Ma S."/>
        </authorList>
    </citation>
    <scope>NUCLEOTIDE SEQUENCE [LARGE SCALE GENOMIC DNA]</scope>
    <source>
        <strain evidence="4 5">B11</strain>
    </source>
</reference>
<gene>
    <name evidence="4" type="ORF">QBE54_04285</name>
</gene>